<proteinExistence type="predicted"/>
<dbReference type="SUPFAM" id="SSF56563">
    <property type="entry name" value="Major capsid protein gp5"/>
    <property type="match status" value="1"/>
</dbReference>
<evidence type="ECO:0000259" key="2">
    <source>
        <dbReference type="Pfam" id="PF05065"/>
    </source>
</evidence>
<dbReference type="InterPro" id="IPR024455">
    <property type="entry name" value="Phage_capsid"/>
</dbReference>
<comment type="subcellular location">
    <subcellularLocation>
        <location evidence="1">Virion</location>
    </subcellularLocation>
</comment>
<protein>
    <submittedName>
        <fullName evidence="3">Phage major capsid protein, HK97 family</fullName>
    </submittedName>
</protein>
<comment type="caution">
    <text evidence="3">The sequence shown here is derived from an EMBL/GenBank/DDBJ whole genome shotgun (WGS) entry which is preliminary data.</text>
</comment>
<organism evidence="3 4">
    <name type="scientific">Rhodonellum ikkaensis</name>
    <dbReference type="NCBI Taxonomy" id="336829"/>
    <lineage>
        <taxon>Bacteria</taxon>
        <taxon>Pseudomonadati</taxon>
        <taxon>Bacteroidota</taxon>
        <taxon>Cytophagia</taxon>
        <taxon>Cytophagales</taxon>
        <taxon>Cytophagaceae</taxon>
        <taxon>Rhodonellum</taxon>
    </lineage>
</organism>
<accession>A0A1H3SCW2</accession>
<evidence type="ECO:0000256" key="1">
    <source>
        <dbReference type="ARBA" id="ARBA00004328"/>
    </source>
</evidence>
<dbReference type="InterPro" id="IPR054612">
    <property type="entry name" value="Phage_capsid-like_C"/>
</dbReference>
<gene>
    <name evidence="3" type="ORF">SAMN05444412_11149</name>
</gene>
<feature type="domain" description="Phage capsid-like C-terminal" evidence="2">
    <location>
        <begin position="154"/>
        <end position="385"/>
    </location>
</feature>
<keyword evidence="4" id="KW-1185">Reference proteome</keyword>
<dbReference type="NCBIfam" id="TIGR01554">
    <property type="entry name" value="major_cap_HK97"/>
    <property type="match status" value="1"/>
</dbReference>
<sequence>MKKSLELKRKLAVIETEMRTILDAGKVENRDLNADEQLSFNTKFEEVEAMKRSIVDAEKVESFEARQAGISAPVIGNRSSEKYSILGHIQAVRSGKLDGIYGEAQAQGELELKNSGVNVNPSAVYIPTNYERDFSVTGDAGAKGGNLVSTDKGPIIESLFEGSLLDKLGVQKMLGLTSNLDLPKGGAVVSTWRTENQAVVKSDHSIGQIELRPNRLATRMSVSNQLMTQSSSSVDAYLRKEIMKSIQKSLDEKYLENLFAASDAKQIVMGTNGAALTYAKLQEFIEAVGKSEADVEASMFLINYDLYSALKALPKVAGSDRFVLENGLIDGFKYIASNRVKADFVKGTGTGLSGMVFGDHTTAICAGWGGIEIIVDNFSEAANGALVLNVGSYWDLKDKYFEGKSLAKDIIA</sequence>
<evidence type="ECO:0000313" key="4">
    <source>
        <dbReference type="Proteomes" id="UP000199663"/>
    </source>
</evidence>
<evidence type="ECO:0000313" key="3">
    <source>
        <dbReference type="EMBL" id="SDZ35557.1"/>
    </source>
</evidence>
<dbReference type="Pfam" id="PF05065">
    <property type="entry name" value="Phage_capsid"/>
    <property type="match status" value="1"/>
</dbReference>
<name>A0A1H3SCW2_9BACT</name>
<reference evidence="3 4" key="1">
    <citation type="submission" date="2016-10" db="EMBL/GenBank/DDBJ databases">
        <authorList>
            <person name="Varghese N."/>
            <person name="Submissions S."/>
        </authorList>
    </citation>
    <scope>NUCLEOTIDE SEQUENCE [LARGE SCALE GENOMIC DNA]</scope>
    <source>
        <strain evidence="3 4">DSM 17997</strain>
    </source>
</reference>
<dbReference type="Proteomes" id="UP000199663">
    <property type="component" value="Unassembled WGS sequence"/>
</dbReference>
<dbReference type="RefSeq" id="WP_019598755.1">
    <property type="nucleotide sequence ID" value="NZ_FNQC01000011.1"/>
</dbReference>
<dbReference type="EMBL" id="FNQC01000011">
    <property type="protein sequence ID" value="SDZ35557.1"/>
    <property type="molecule type" value="Genomic_DNA"/>
</dbReference>